<feature type="signal peptide" evidence="1">
    <location>
        <begin position="1"/>
        <end position="18"/>
    </location>
</feature>
<accession>A0A9D4HHC7</accession>
<sequence>MVSPEIAAYICVFHVVSAFPVTFPPFQCFADVCNANEQQEFCDTADVIRRCRQCSDVRQDCFTSKQEANCSEYCYEYRHHQDLEIQRVKGCTLPSPPKKMVVSVGTKHTYRTM</sequence>
<evidence type="ECO:0000313" key="3">
    <source>
        <dbReference type="Proteomes" id="UP000828390"/>
    </source>
</evidence>
<gene>
    <name evidence="2" type="ORF">DPMN_061951</name>
</gene>
<evidence type="ECO:0000256" key="1">
    <source>
        <dbReference type="SAM" id="SignalP"/>
    </source>
</evidence>
<keyword evidence="3" id="KW-1185">Reference proteome</keyword>
<reference evidence="2" key="1">
    <citation type="journal article" date="2019" name="bioRxiv">
        <title>The Genome of the Zebra Mussel, Dreissena polymorpha: A Resource for Invasive Species Research.</title>
        <authorList>
            <person name="McCartney M.A."/>
            <person name="Auch B."/>
            <person name="Kono T."/>
            <person name="Mallez S."/>
            <person name="Zhang Y."/>
            <person name="Obille A."/>
            <person name="Becker A."/>
            <person name="Abrahante J.E."/>
            <person name="Garbe J."/>
            <person name="Badalamenti J.P."/>
            <person name="Herman A."/>
            <person name="Mangelson H."/>
            <person name="Liachko I."/>
            <person name="Sullivan S."/>
            <person name="Sone E.D."/>
            <person name="Koren S."/>
            <person name="Silverstein K.A.T."/>
            <person name="Beckman K.B."/>
            <person name="Gohl D.M."/>
        </authorList>
    </citation>
    <scope>NUCLEOTIDE SEQUENCE</scope>
    <source>
        <strain evidence="2">Duluth1</strain>
        <tissue evidence="2">Whole animal</tissue>
    </source>
</reference>
<dbReference type="AlphaFoldDB" id="A0A9D4HHC7"/>
<organism evidence="2 3">
    <name type="scientific">Dreissena polymorpha</name>
    <name type="common">Zebra mussel</name>
    <name type="synonym">Mytilus polymorpha</name>
    <dbReference type="NCBI Taxonomy" id="45954"/>
    <lineage>
        <taxon>Eukaryota</taxon>
        <taxon>Metazoa</taxon>
        <taxon>Spiralia</taxon>
        <taxon>Lophotrochozoa</taxon>
        <taxon>Mollusca</taxon>
        <taxon>Bivalvia</taxon>
        <taxon>Autobranchia</taxon>
        <taxon>Heteroconchia</taxon>
        <taxon>Euheterodonta</taxon>
        <taxon>Imparidentia</taxon>
        <taxon>Neoheterodontei</taxon>
        <taxon>Myida</taxon>
        <taxon>Dreissenoidea</taxon>
        <taxon>Dreissenidae</taxon>
        <taxon>Dreissena</taxon>
    </lineage>
</organism>
<dbReference type="Proteomes" id="UP000828390">
    <property type="component" value="Unassembled WGS sequence"/>
</dbReference>
<feature type="chain" id="PRO_5038449795" description="Secreted protein" evidence="1">
    <location>
        <begin position="19"/>
        <end position="113"/>
    </location>
</feature>
<evidence type="ECO:0000313" key="2">
    <source>
        <dbReference type="EMBL" id="KAH3719120.1"/>
    </source>
</evidence>
<dbReference type="EMBL" id="JAIWYP010000013">
    <property type="protein sequence ID" value="KAH3719120.1"/>
    <property type="molecule type" value="Genomic_DNA"/>
</dbReference>
<comment type="caution">
    <text evidence="2">The sequence shown here is derived from an EMBL/GenBank/DDBJ whole genome shotgun (WGS) entry which is preliminary data.</text>
</comment>
<evidence type="ECO:0008006" key="4">
    <source>
        <dbReference type="Google" id="ProtNLM"/>
    </source>
</evidence>
<keyword evidence="1" id="KW-0732">Signal</keyword>
<proteinExistence type="predicted"/>
<reference evidence="2" key="2">
    <citation type="submission" date="2020-11" db="EMBL/GenBank/DDBJ databases">
        <authorList>
            <person name="McCartney M.A."/>
            <person name="Auch B."/>
            <person name="Kono T."/>
            <person name="Mallez S."/>
            <person name="Becker A."/>
            <person name="Gohl D.M."/>
            <person name="Silverstein K.A.T."/>
            <person name="Koren S."/>
            <person name="Bechman K.B."/>
            <person name="Herman A."/>
            <person name="Abrahante J.E."/>
            <person name="Garbe J."/>
        </authorList>
    </citation>
    <scope>NUCLEOTIDE SEQUENCE</scope>
    <source>
        <strain evidence="2">Duluth1</strain>
        <tissue evidence="2">Whole animal</tissue>
    </source>
</reference>
<name>A0A9D4HHC7_DREPO</name>
<protein>
    <recommendedName>
        <fullName evidence="4">Secreted protein</fullName>
    </recommendedName>
</protein>